<dbReference type="AlphaFoldDB" id="A0A7S3EGR1"/>
<evidence type="ECO:0000313" key="2">
    <source>
        <dbReference type="EMBL" id="CAE0051618.1"/>
    </source>
</evidence>
<dbReference type="PRINTS" id="PR00111">
    <property type="entry name" value="ABHYDROLASE"/>
</dbReference>
<name>A0A7S3EGR1_9RHOD</name>
<reference evidence="2" key="1">
    <citation type="submission" date="2021-01" db="EMBL/GenBank/DDBJ databases">
        <authorList>
            <person name="Corre E."/>
            <person name="Pelletier E."/>
            <person name="Niang G."/>
            <person name="Scheremetjew M."/>
            <person name="Finn R."/>
            <person name="Kale V."/>
            <person name="Holt S."/>
            <person name="Cochrane G."/>
            <person name="Meng A."/>
            <person name="Brown T."/>
            <person name="Cohen L."/>
        </authorList>
    </citation>
    <scope>NUCLEOTIDE SEQUENCE</scope>
    <source>
        <strain evidence="2">CCMP 769</strain>
    </source>
</reference>
<protein>
    <recommendedName>
        <fullName evidence="1">Serine aminopeptidase S33 domain-containing protein</fullName>
    </recommendedName>
</protein>
<dbReference type="PANTHER" id="PTHR11614">
    <property type="entry name" value="PHOSPHOLIPASE-RELATED"/>
    <property type="match status" value="1"/>
</dbReference>
<accession>A0A7S3EGR1</accession>
<dbReference type="EMBL" id="HBHW01025305">
    <property type="protein sequence ID" value="CAE0051618.1"/>
    <property type="molecule type" value="Transcribed_RNA"/>
</dbReference>
<dbReference type="InterPro" id="IPR029058">
    <property type="entry name" value="AB_hydrolase_fold"/>
</dbReference>
<gene>
    <name evidence="2" type="ORF">RMAR00112_LOCUS19618</name>
</gene>
<proteinExistence type="predicted"/>
<dbReference type="SUPFAM" id="SSF53474">
    <property type="entry name" value="alpha/beta-Hydrolases"/>
    <property type="match status" value="1"/>
</dbReference>
<sequence>MEELVPRNMRPPKKRSGGAFQTALNAVQSGRGTTSLASRRDAAACPLPESFSNSRHVAAIGGSSGDWSDYSAYYLYNARGQKIFTQEWLPMQSEPRGIVYMIHGLNGHSSRYQDVAKQFVESGYAVFTHDFHGHGRSEGLRGYVHSMKHLVDDAKLNVNRVVGRFGKKDIPKFILGHSLGGAVAIHLARDDKKNDWNGVMLSAPAVKVHAPNWFLKAFAPVIANLAPLASVTKVRESSNLPKRSGDRDNLIVRKPLRARVGYEILKSCENIMSNAKKFRLPVFLVHSKEDRITDPKGTVDFHESVASNDKEVGSINACVREFLECLLSIGIDDPPGAIVRREHTRYTWVPWSRFRECCKGYGGVDERTYSAAEGELNTKLLRASREEYWEYEMAVKLAPPVPGINESNSGQGTDARWTVGFVQAIFQRKR</sequence>
<dbReference type="InterPro" id="IPR000073">
    <property type="entry name" value="AB_hydrolase_1"/>
</dbReference>
<dbReference type="Pfam" id="PF12146">
    <property type="entry name" value="Hydrolase_4"/>
    <property type="match status" value="1"/>
</dbReference>
<feature type="domain" description="Serine aminopeptidase S33" evidence="1">
    <location>
        <begin position="94"/>
        <end position="316"/>
    </location>
</feature>
<evidence type="ECO:0000259" key="1">
    <source>
        <dbReference type="Pfam" id="PF12146"/>
    </source>
</evidence>
<dbReference type="InterPro" id="IPR051044">
    <property type="entry name" value="MAG_DAG_Lipase"/>
</dbReference>
<dbReference type="InterPro" id="IPR022742">
    <property type="entry name" value="Hydrolase_4"/>
</dbReference>
<dbReference type="Gene3D" id="3.40.50.1820">
    <property type="entry name" value="alpha/beta hydrolase"/>
    <property type="match status" value="1"/>
</dbReference>
<organism evidence="2">
    <name type="scientific">Rhodosorus marinus</name>
    <dbReference type="NCBI Taxonomy" id="101924"/>
    <lineage>
        <taxon>Eukaryota</taxon>
        <taxon>Rhodophyta</taxon>
        <taxon>Stylonematophyceae</taxon>
        <taxon>Stylonematales</taxon>
        <taxon>Stylonemataceae</taxon>
        <taxon>Rhodosorus</taxon>
    </lineage>
</organism>